<dbReference type="InterPro" id="IPR010982">
    <property type="entry name" value="Lambda_DNA-bd_dom_sf"/>
</dbReference>
<dbReference type="Pfam" id="PF01381">
    <property type="entry name" value="HTH_3"/>
    <property type="match status" value="1"/>
</dbReference>
<dbReference type="PANTHER" id="PTHR46797:SF2">
    <property type="entry name" value="TRANSCRIPTIONAL REGULATOR"/>
    <property type="match status" value="1"/>
</dbReference>
<evidence type="ECO:0000313" key="4">
    <source>
        <dbReference type="Proteomes" id="UP000216033"/>
    </source>
</evidence>
<sequence>MYKIMNLLSLSMGARLRARRKSMGLSLKDVAERAGVSVGYLSQIERDISSPSVKDLMEISRSLGTSASSFFEAATQDAVDSFVVRQAQRKITFFENGLTKQKLSPSAHDGMTMSMVVIEPGGGSGEVLYTHDGMEAGLVINGQLTLVMEDEVSVLNEGDSFQFSSQRPHRFYNSFADVTRVIWVNVGAKNKADKGVF</sequence>
<dbReference type="GO" id="GO:0005829">
    <property type="term" value="C:cytosol"/>
    <property type="evidence" value="ECO:0007669"/>
    <property type="project" value="TreeGrafter"/>
</dbReference>
<dbReference type="Pfam" id="PF07883">
    <property type="entry name" value="Cupin_2"/>
    <property type="match status" value="1"/>
</dbReference>
<dbReference type="InterPro" id="IPR013096">
    <property type="entry name" value="Cupin_2"/>
</dbReference>
<comment type="caution">
    <text evidence="3">The sequence shown here is derived from an EMBL/GenBank/DDBJ whole genome shotgun (WGS) entry which is preliminary data.</text>
</comment>
<dbReference type="InterPro" id="IPR050807">
    <property type="entry name" value="TransReg_Diox_bact_type"/>
</dbReference>
<protein>
    <recommendedName>
        <fullName evidence="2">HTH cro/C1-type domain-containing protein</fullName>
    </recommendedName>
</protein>
<dbReference type="CDD" id="cd02209">
    <property type="entry name" value="cupin_XRE_C"/>
    <property type="match status" value="1"/>
</dbReference>
<dbReference type="OrthoDB" id="9805356at2"/>
<keyword evidence="4" id="KW-1185">Reference proteome</keyword>
<dbReference type="SUPFAM" id="SSF51182">
    <property type="entry name" value="RmlC-like cupins"/>
    <property type="match status" value="1"/>
</dbReference>
<dbReference type="InterPro" id="IPR011051">
    <property type="entry name" value="RmlC_Cupin_sf"/>
</dbReference>
<gene>
    <name evidence="3" type="ORF">B9K05_01405</name>
</gene>
<evidence type="ECO:0000313" key="3">
    <source>
        <dbReference type="EMBL" id="PAL29328.1"/>
    </source>
</evidence>
<evidence type="ECO:0000256" key="1">
    <source>
        <dbReference type="ARBA" id="ARBA00023125"/>
    </source>
</evidence>
<dbReference type="Gene3D" id="2.60.120.10">
    <property type="entry name" value="Jelly Rolls"/>
    <property type="match status" value="1"/>
</dbReference>
<dbReference type="STRING" id="1231343.Absy_027_121"/>
<keyword evidence="1" id="KW-0238">DNA-binding</keyword>
<dbReference type="PANTHER" id="PTHR46797">
    <property type="entry name" value="HTH-TYPE TRANSCRIPTIONAL REGULATOR"/>
    <property type="match status" value="1"/>
</dbReference>
<name>A0A270BWL2_9PROT</name>
<feature type="domain" description="HTH cro/C1-type" evidence="2">
    <location>
        <begin position="16"/>
        <end position="70"/>
    </location>
</feature>
<dbReference type="EMBL" id="NDFP01000001">
    <property type="protein sequence ID" value="PAL29328.1"/>
    <property type="molecule type" value="Genomic_DNA"/>
</dbReference>
<organism evidence="3 4">
    <name type="scientific">Acetobacter syzygii</name>
    <dbReference type="NCBI Taxonomy" id="146476"/>
    <lineage>
        <taxon>Bacteria</taxon>
        <taxon>Pseudomonadati</taxon>
        <taxon>Pseudomonadota</taxon>
        <taxon>Alphaproteobacteria</taxon>
        <taxon>Acetobacterales</taxon>
        <taxon>Acetobacteraceae</taxon>
        <taxon>Acetobacter</taxon>
    </lineage>
</organism>
<dbReference type="GO" id="GO:0003700">
    <property type="term" value="F:DNA-binding transcription factor activity"/>
    <property type="evidence" value="ECO:0007669"/>
    <property type="project" value="TreeGrafter"/>
</dbReference>
<dbReference type="CDD" id="cd00093">
    <property type="entry name" value="HTH_XRE"/>
    <property type="match status" value="1"/>
</dbReference>
<dbReference type="GO" id="GO:0003677">
    <property type="term" value="F:DNA binding"/>
    <property type="evidence" value="ECO:0007669"/>
    <property type="project" value="UniProtKB-KW"/>
</dbReference>
<evidence type="ECO:0000259" key="2">
    <source>
        <dbReference type="PROSITE" id="PS50943"/>
    </source>
</evidence>
<reference evidence="3 4" key="1">
    <citation type="submission" date="2017-04" db="EMBL/GenBank/DDBJ databases">
        <title>Kefir bacterial isolates.</title>
        <authorList>
            <person name="Kim Y."/>
            <person name="Blasche S."/>
            <person name="Patil K.R."/>
        </authorList>
    </citation>
    <scope>NUCLEOTIDE SEQUENCE [LARGE SCALE GENOMIC DNA]</scope>
    <source>
        <strain evidence="3 4">KR-2</strain>
    </source>
</reference>
<dbReference type="Proteomes" id="UP000216033">
    <property type="component" value="Unassembled WGS sequence"/>
</dbReference>
<dbReference type="PROSITE" id="PS50943">
    <property type="entry name" value="HTH_CROC1"/>
    <property type="match status" value="1"/>
</dbReference>
<dbReference type="AlphaFoldDB" id="A0A270BWL2"/>
<dbReference type="Gene3D" id="1.10.260.40">
    <property type="entry name" value="lambda repressor-like DNA-binding domains"/>
    <property type="match status" value="1"/>
</dbReference>
<dbReference type="SMART" id="SM00530">
    <property type="entry name" value="HTH_XRE"/>
    <property type="match status" value="1"/>
</dbReference>
<dbReference type="SUPFAM" id="SSF47413">
    <property type="entry name" value="lambda repressor-like DNA-binding domains"/>
    <property type="match status" value="1"/>
</dbReference>
<dbReference type="InterPro" id="IPR001387">
    <property type="entry name" value="Cro/C1-type_HTH"/>
</dbReference>
<accession>A0A270BWL2</accession>
<dbReference type="InterPro" id="IPR014710">
    <property type="entry name" value="RmlC-like_jellyroll"/>
</dbReference>
<proteinExistence type="predicted"/>